<feature type="region of interest" description="Disordered" evidence="4">
    <location>
        <begin position="744"/>
        <end position="786"/>
    </location>
</feature>
<dbReference type="GO" id="GO:0043041">
    <property type="term" value="P:amino acid activation for nonribosomal peptide biosynthetic process"/>
    <property type="evidence" value="ECO:0007669"/>
    <property type="project" value="TreeGrafter"/>
</dbReference>
<feature type="region of interest" description="Disordered" evidence="4">
    <location>
        <begin position="96"/>
        <end position="119"/>
    </location>
</feature>
<dbReference type="GO" id="GO:0016874">
    <property type="term" value="F:ligase activity"/>
    <property type="evidence" value="ECO:0007669"/>
    <property type="project" value="UniProtKB-KW"/>
</dbReference>
<keyword evidence="3" id="KW-0436">Ligase</keyword>
<dbReference type="FunFam" id="3.30.559.30:FF:000003">
    <property type="entry name" value="Nonribosomal peptide synthase SidD"/>
    <property type="match status" value="1"/>
</dbReference>
<dbReference type="SMART" id="SM00823">
    <property type="entry name" value="PKS_PP"/>
    <property type="match status" value="5"/>
</dbReference>
<evidence type="ECO:0000313" key="7">
    <source>
        <dbReference type="Proteomes" id="UP000054383"/>
    </source>
</evidence>
<dbReference type="Gene3D" id="3.30.559.10">
    <property type="entry name" value="Chloramphenicol acetyltransferase-like domain"/>
    <property type="match status" value="5"/>
</dbReference>
<dbReference type="GO" id="GO:0031177">
    <property type="term" value="F:phosphopantetheine binding"/>
    <property type="evidence" value="ECO:0007669"/>
    <property type="project" value="InterPro"/>
</dbReference>
<dbReference type="Pfam" id="PF00668">
    <property type="entry name" value="Condensation"/>
    <property type="match status" value="5"/>
</dbReference>
<dbReference type="FunFam" id="3.40.50.12780:FF:000014">
    <property type="entry name" value="Nonribosomal peptide synthetase 1"/>
    <property type="match status" value="1"/>
</dbReference>
<dbReference type="InterPro" id="IPR001242">
    <property type="entry name" value="Condensation_dom"/>
</dbReference>
<evidence type="ECO:0000256" key="1">
    <source>
        <dbReference type="ARBA" id="ARBA00022450"/>
    </source>
</evidence>
<dbReference type="CDD" id="cd05918">
    <property type="entry name" value="A_NRPS_SidN3_like"/>
    <property type="match status" value="5"/>
</dbReference>
<evidence type="ECO:0000256" key="2">
    <source>
        <dbReference type="ARBA" id="ARBA00022553"/>
    </source>
</evidence>
<dbReference type="InterPro" id="IPR020806">
    <property type="entry name" value="PKS_PP-bd"/>
</dbReference>
<dbReference type="PANTHER" id="PTHR45527">
    <property type="entry name" value="NONRIBOSOMAL PEPTIDE SYNTHETASE"/>
    <property type="match status" value="1"/>
</dbReference>
<dbReference type="EMBL" id="CVMT01000003">
    <property type="protein sequence ID" value="CRG87886.1"/>
    <property type="molecule type" value="Genomic_DNA"/>
</dbReference>
<dbReference type="PROSITE" id="PS00455">
    <property type="entry name" value="AMP_BINDING"/>
    <property type="match status" value="4"/>
</dbReference>
<dbReference type="Gene3D" id="2.30.38.10">
    <property type="entry name" value="Luciferase, Domain 3"/>
    <property type="match status" value="2"/>
</dbReference>
<dbReference type="Gene3D" id="3.40.50.12780">
    <property type="entry name" value="N-terminal domain of ligase-like"/>
    <property type="match status" value="3"/>
</dbReference>
<dbReference type="InterPro" id="IPR009081">
    <property type="entry name" value="PP-bd_ACP"/>
</dbReference>
<dbReference type="CDD" id="cd19545">
    <property type="entry name" value="FUM14_C_NRPS-like"/>
    <property type="match status" value="4"/>
</dbReference>
<evidence type="ECO:0000313" key="6">
    <source>
        <dbReference type="EMBL" id="CRG87886.1"/>
    </source>
</evidence>
<dbReference type="Proteomes" id="UP000054383">
    <property type="component" value="Unassembled WGS sequence"/>
</dbReference>
<feature type="domain" description="Carrier" evidence="5">
    <location>
        <begin position="5103"/>
        <end position="5179"/>
    </location>
</feature>
<dbReference type="SUPFAM" id="SSF47336">
    <property type="entry name" value="ACP-like"/>
    <property type="match status" value="5"/>
</dbReference>
<dbReference type="OMA" id="WTIHHAT"/>
<dbReference type="Gene3D" id="3.30.300.30">
    <property type="match status" value="5"/>
</dbReference>
<feature type="domain" description="Carrier" evidence="5">
    <location>
        <begin position="3997"/>
        <end position="4073"/>
    </location>
</feature>
<feature type="domain" description="Carrier" evidence="5">
    <location>
        <begin position="1871"/>
        <end position="1947"/>
    </location>
</feature>
<reference evidence="6 7" key="1">
    <citation type="submission" date="2015-04" db="EMBL/GenBank/DDBJ databases">
        <authorList>
            <person name="Syromyatnikov M.Y."/>
            <person name="Popov V.N."/>
        </authorList>
    </citation>
    <scope>NUCLEOTIDE SEQUENCE [LARGE SCALE GENOMIC DNA]</scope>
    <source>
        <strain evidence="6">WF-38-12</strain>
    </source>
</reference>
<feature type="compositionally biased region" description="Polar residues" evidence="4">
    <location>
        <begin position="774"/>
        <end position="786"/>
    </location>
</feature>
<feature type="compositionally biased region" description="Polar residues" evidence="4">
    <location>
        <begin position="99"/>
        <end position="112"/>
    </location>
</feature>
<dbReference type="PROSITE" id="PS50075">
    <property type="entry name" value="CARRIER"/>
    <property type="match status" value="5"/>
</dbReference>
<dbReference type="Gene3D" id="3.40.50.980">
    <property type="match status" value="4"/>
</dbReference>
<dbReference type="Pfam" id="PF00550">
    <property type="entry name" value="PP-binding"/>
    <property type="match status" value="5"/>
</dbReference>
<feature type="domain" description="Carrier" evidence="5">
    <location>
        <begin position="2939"/>
        <end position="3015"/>
    </location>
</feature>
<dbReference type="InterPro" id="IPR045851">
    <property type="entry name" value="AMP-bd_C_sf"/>
</dbReference>
<proteinExistence type="predicted"/>
<gene>
    <name evidence="6" type="ORF">PISL3812_04907</name>
</gene>
<feature type="domain" description="Carrier" evidence="5">
    <location>
        <begin position="786"/>
        <end position="862"/>
    </location>
</feature>
<dbReference type="PROSITE" id="PS00012">
    <property type="entry name" value="PHOSPHOPANTETHEINE"/>
    <property type="match status" value="2"/>
</dbReference>
<dbReference type="CDD" id="cd19542">
    <property type="entry name" value="CT_NRPS-like"/>
    <property type="match status" value="1"/>
</dbReference>
<dbReference type="InterPro" id="IPR042099">
    <property type="entry name" value="ANL_N_sf"/>
</dbReference>
<dbReference type="GO" id="GO:0005737">
    <property type="term" value="C:cytoplasm"/>
    <property type="evidence" value="ECO:0007669"/>
    <property type="project" value="TreeGrafter"/>
</dbReference>
<protein>
    <submittedName>
        <fullName evidence="6">Nonribosomal peptide synthetase 8</fullName>
    </submittedName>
</protein>
<accession>A0A0U1LYG3</accession>
<name>A0A0U1LYG3_TALIS</name>
<organism evidence="6 7">
    <name type="scientific">Talaromyces islandicus</name>
    <name type="common">Penicillium islandicum</name>
    <dbReference type="NCBI Taxonomy" id="28573"/>
    <lineage>
        <taxon>Eukaryota</taxon>
        <taxon>Fungi</taxon>
        <taxon>Dikarya</taxon>
        <taxon>Ascomycota</taxon>
        <taxon>Pezizomycotina</taxon>
        <taxon>Eurotiomycetes</taxon>
        <taxon>Eurotiomycetidae</taxon>
        <taxon>Eurotiales</taxon>
        <taxon>Trichocomaceae</taxon>
        <taxon>Talaromyces</taxon>
        <taxon>Talaromyces sect. Islandici</taxon>
    </lineage>
</organism>
<dbReference type="SUPFAM" id="SSF56801">
    <property type="entry name" value="Acetyl-CoA synthetase-like"/>
    <property type="match status" value="5"/>
</dbReference>
<dbReference type="STRING" id="28573.A0A0U1LYG3"/>
<dbReference type="SUPFAM" id="SSF52777">
    <property type="entry name" value="CoA-dependent acyltransferases"/>
    <property type="match status" value="10"/>
</dbReference>
<evidence type="ECO:0000256" key="4">
    <source>
        <dbReference type="SAM" id="MobiDB-lite"/>
    </source>
</evidence>
<dbReference type="NCBIfam" id="NF003417">
    <property type="entry name" value="PRK04813.1"/>
    <property type="match status" value="6"/>
</dbReference>
<dbReference type="FunFam" id="3.30.300.30:FF:000015">
    <property type="entry name" value="Nonribosomal peptide synthase SidD"/>
    <property type="match status" value="5"/>
</dbReference>
<keyword evidence="7" id="KW-1185">Reference proteome</keyword>
<sequence length="5624" mass="622272">MHVSHFQLQNSLSKLEIAVAWTVLLKDYVGSSSLSFLATGYTSLDEPNFINLHIDEQEKIDQLSKSLQAQLSQPSLSATIDELSTFKTHLHIDEKHSEQTNGQTHLTVTDHSNGGDISRLPSSKIDLTVKCTILDHEQEVKVVAIPHPTLSSRAQALRILHQFEHVLRQVNTITVQSGHLVYKIDTASEWDINSVWKWNSTVPTQEPRTALDAFAEHVAHCPNSPAVNAWDGNFTYAELDGLSTAFGLRLANEVGLGPGNIVPLCFEKSKWTTVAMLSVIKTGAAFTLIDENLPNDRLRQIAKLVKQETILALSSGSQKHRAQLMASRIIVVDSNFLETTYPPSTKTRAQIHVTPDSVLYIVFTSGSTGVPKAIMLSHNNMCTFVTLSGALSDLTPQSRILALSSYAYDVSLGDMFISLLTGACLCIPSSWECKNNVDQVVENYKVTRLMTTPSISKTLRPLDSPSLEVLVLCGEPCSEDALARWRGSRTRIINSYGPAECTVETVANYNVLISKKPNVIGKGLGACWIVDPVDHDRLAPVGGIGELVLEGPLVGLGYLHDEETTRMKFLDHAPWLENRLPGLANERKQRLYRSGDLVRYTDDGDIEYIGRRDLQVKIRGQRVELGEVSTHLQEFIPSSIQWCPEVLKLASGAELLVVFLVINTTDEPKDQISKRLRTLVDRVNTALQTRLPPSMVPSAYAEIDSIPLSLSGKVDHRRLKQLGLSLPPSQWIVWQNKPVFEPNTNRSSYSPINDKKFSNRNGPVEGSTRDSREITNPQNGNGVNSQEQHNMLGTLKRVWSDVLHVDIKSIHDSDTFFAHGGESLAAIKFVSAASKVGIQLDVATIFGYPQLSALSIKAKWSYGSFLEPLPRFSLVNSKDGLREISSLYGIEMDDIEDVYPCTPLQEGLISAESLNSTNYVGRGTFALPKNIDIERFAQAWQRVTAVHSILRTRIVDTESNGLLQVVLRDGPVFGGIQTQSLASYLKEESQNKLGLGTELCRWGIVRHLGLRYLVLTMHHAIYDGWTLQRLGQEVFRAYNGVRIQPSVGFNVFVKHVMSISYKEAEEFWTRQLANPERTAAFPPLRNGVREPRADSVVSKSVHVPSNANQDTSTPSLLRAAWALLVSKLSGNDDVTFGATVSGRNVAIHGIEDLLSPTISTIPVRLRIDSNDNVRTFVRAVQNQALEAIPFENLGLHNIRRFNATTREGSKFQTLFIVDPPEESNIDISKSLSPLAQELKETLEQLDDTLSATLSNFNEYSLMIIITQKNEQLQIKASYDSRILNHVDANLLLDQFVNVAEQLGHSNNVTRSLRDLKLASASDIEKIWQWNEYVSPGVKESVHHIIGQTINLHPEAQAIAAWDGSASFSELDRLSSNLCHSLQSKGIGRGSLVPICMEKSMWATVAMLAILKTGAGFVAMDIISQPKKRLKIIVDQINATCVVTTSQTTDLAWQLCEEVIVCDHKSQFLTVDTNGTFKQDTQSQPTDTAFVVFTSGSTGVPKGIIITHENFSTTIAHHARELKLTKDSRIFDFASYSFDIAVHNALMALSVGGCLCIPSEQDRKNDIEGSFRRLRANWADITPSVARLIDPSAVPGLKTLVLSGEAVSKDIVHTWGKKVHLINAYGPAECQICTVNGTIAGVDNAADIGRGVACATWIVDLGTDNLTPIGAIGELVIEGSIVSPGYLNDSNHSFIRDPSWLTEGSTSVPGRKGYFYRTGDLARYRHNGTIVYMGRASTQAKLHGQRIELSEVEFYVKKADILLKEVIADVVDVCGTNILTAFIVTSNNGHVMSLEKDVTLTVEPIPPPLGLNRALKSDLPSYMIPGLFLQVSHIPLTTTRKVDRNLLKERASAISWNQIHEVTRKEADAGETTLTPRQLDLAQIWSSVLKTDIAKIAAHSDFFQLGGDSISAMRLVKYSQKIGLSITVADVFRHSQLRELSSQVREVVEKENIANIIQPFSLISGKSVDSLVSTAAAVCDISRDAIIDVYPCTAFQEAVFALTANNSSAYVQHTLLRFGDDRNIERVLGAWYAVIGATSILRTRLIQSEDAQLFQVVVRQKEQLWNWYGSTEEYIRETAKIPMGLGNELSRFGVVRDNSTVPPSYVLIWTMHHAVYDAWTMDIILRQVSEYYQCQSLSTITPSYNIFVDFLQRQEATSAKWWRNYLSGASNASFFPKTPIFLVGNSVNSLTRKEFDLPQIIPPGYSPAVLLRAAWAVVMARHTSSEAVVFGETRLGRNVPVKDMEKIPGPTIASAPILLRVDREQTVKSLLDTVREDGIQMQEFEHLGLQNISRVSEDAHAACNFQTLLVFLEAEDRVEGDSIFQVDDTIDDIRNFNNNHLLIYLCLTRTSLMTQAVFREHAISRGYVDLVLNQLHSTFSAICDLPLHTLVKELDVASEQDLTQIWEWNATPAETVDAFIHELIAQNAQEHPDKLAVVGHDGQMTYKELNQYSNNLAAQLIARGVGLNMFVPLCFEKSFLVPAAMLAVIKTGAAFWVMDVSYPESRLKFITEALGARLLLSSPSQAVLAQRLGKDVLVVNENTYQDDSALETHPIIETSPRDTERLVYVCFTSGSTGVPKGVKVTHKNLASAAVAQTRELDFVCDDRVYDFSSHAFDANIWHFYLSFVVGACVCIPSLEERTSNLAGSITAFKSTALFLTPSVARTLDPKDVPTVKRLYLGGEAVTPLDVYMWKDSLDLWGAYGPTETTPLCIFTRLFAPESASNIGRGVGVRSWVVNPSNHEELVAIGAMGEMVNEGPLVTSGYHNLPEKTAKVFIEDPEFLRRGFKGRWGRRGRLYKTGDLVRYCYDGTIQYLGRADTQVKLRGQRVEFGEIEYHLKRALPHVSTVCDVVIHPSSGRPMLVAFCALSAADSLDKHSTRVYLSKRLPPYMVPEFFFRISVIPRNKSGKVDRHNLRELGPELLLTSTEQDNGGGVECLHGPLTENETILGALWATSLGQKDILLSPDTDFVDIGGDSIAAMKLSNLSRKQDLGLSIADIINHSKLSAMALRISSLQMSSNSPASFSMIHSSNHEKILAITAATCGVSVEEIEDIYPSTPLQIELVALTLKQPQAYMKRSVYEVPAKVDVEKLVQAWDVVIRTNAILRTRFVEVENFGLVQVVVKGHTWNKHDSLQSYLDLSTVSSRDLGNPLCQLSIIRDTDSSKIAWTIHHALYDEWSTLIIDEQLRRVYQERPIPMPPSFNTVVSYIISQDREKGQEFWKTRLAGYSSVNVYPQLPSAYYQVQPSQVFNRTIRPDGGSIRNLQAKVHAAWALVVSKISGSKDVVFAATLAGRNIPVEGVEQVVGPTITPVPIRIQLQNENQTTLELLDGVEKDTADMSPYQHMGIKNIEQINEDTRAACKVQTLIVITPSSKSSSEDADAIKTSTYDVESKEGEAFHTFALVLFVYPSKTHLDLQVVYDPEILHRREIERLTGRLESVISSFNKKVLISEIDSLGKEDLEDILKWNSNVPPSSSRLLHKVILGNAINHAEKLAIDAWDSKLSYSQLDEMSGALSMHLHKHGLGRGSVIPILSPKSGYVPVAALAVLKTGAAFLPLDSKQPLNRLAAVIDQVKPKVILAAGSVRELATNLAENIVLIETCLEPISGKAEQVRHYDTADIDDNACILFTSGTTGTPKGVMQTHRALSSAVQYQTAESGFTEKTRAFEFASYSFDVSWNMIFKVLGVGGTLVVPSEEERQNDLSGALIRSAATLTELTASVARLLDPDQLPDLETLILSGEPVDLQCTSVATINPGIDASSAHAGIGKGAGCAVWIVDPQNYRRLMPVGAVGEILIEGPIVGKGYYGNETLTGRSYLSLELPNLQPASEKRQVVDPRKGFLSGDLARYGKDGNIHFISRKDLQVKLHGQRIELEEVQYHVGKLLAGLVGPVVCCILGQASSGDDQRLAAFLVNEKRETKGICQFLSPKQTTISALEGLDERIGAVLPKYMVPSVYYFITTLPRTHNGKIDRKRLRELADIAEPEHIYRGRTTRKTIRRNPSTRNEKAMLELCATVLGTSVEHIGVDDNFFDLNGDSISAMKLVAGARKMGFDLRVADIFATPKLSDLAVNFEKRDKKWTSGSFNIEPFQLLGGSPDIKSIRSEVAVKCGIDDHEKIEDVYPCTPLQESMLAATIKYPGSFTSMRLYRVPNNVDESRLRAAWTKVAHVHRILRTRLVDLYSYGVSQVVVNEQSIVWDSYDSMHAFLQQADKIHMGPATRLSRWAFVYGSDKDRYLVWTIHHATYDGWTLPLIEDDVRNAYSGQRSDIDPVDIRPLVNYILTQRKEDSKTFWARQLAGAEDSVVFPSLPSHNYDPKPATYLEKTIATDVSATSGNTGLSGLLYGSWAAIVSHVTGNQTVSLGTILTGRNAPIDGIEKVIGPAVTTVPILIDVNVNLKVREFVARIQDMTAQWIPHEHLGIQVIRSIDETCRAACSFQTVLVIQPPRRSLDVENGDKRDHIMDDADETEVEGFPNQHSVLNQYSLMMEVVPIDSSITVRASFDSTVISSTQVDRLINLWEHMIRQISGILQTRLPDTVASLNYTSARDLSNIWAWNKNVPKPIGPDRFVCQAIQNIARHQPDALAIDAWDGRMTYKKLDILSSRLAHRLISSGVSRGHFVPLLFRKSLWANVGMLAVLKSGGAFVPLDADHPEGHLRAIMQPLSAKIILCAAKTKDRAARLAPNAVIVDAALDATQDASKNIDQAPDIEQPMAHDIAYAVFTSGSTGAAKGVRISHENLATAIHYQAGAEGYQLNKHTRSLDSSSYSFDACVCNFFYTVTQGGCLCVPSDETLKGDIGSFINAFNVNWAQLVPSVARTLDPEHLPSLTALVLTGEALGKSDIERWAHRVRLVNAYGPTECTILCAISSQISDPSQLGSIGGGRGANLWLTAIGNPNKLAAVGAVGEILIEGPIVGAGYLGPYQYPLVGNPSWLVSGSGNIPGRPGTLFRTGDQARYAEDGSIVFIGRIGSEIKLRGQRVDLAAIEYVVSSHIPRGLEFVAEIVQVNLSATKGHERQMLVVFVGASGPLKSKEKTLNKSLQRLVPQLKSWLDAQLPVYLQPEAFVAFPAIPKTSSGKTDRRRLKELGTRIRLSQLTWIRADIEKPIHMPPSSTIESLLATLWGEVLGIDSTNISREDDFFQLGGDSLGVMRLTTKAHECGLGLKTSDVFTSSKLALLAKRINQLDGLNLVYKPYSLARDIQDIRSFIHTHVAPVLKIDPSEVEDILPANGFQVDYMHSQEEPLGLQYAYIDIGTEISWTQLIVACRTVVQTFQSLRARFVHHQGKYYQIILRDAPLAVEEVTTTEQITTFSTQFCPADGRLAHVSDIFTKMTLVHTGSDRRRVILRLSHMQNDGWCTVRILRSLATAFNDGIVDKTPDWTSLLHYRDQTAQASYLYWQRILNKSSNLTSPLVYKPGGNQVRTLRSYALPYFHDAEDNRRTRPTVVVNVAWALVLQKLANVQDVVFGNVTTGRNGSMPGLDSVVGPCVNMLPFRLQLNTDSPTATRRQQILDLVEASAQQVDERTAHEGLDWTDLVDKSTKWSSGTRYTSAVHFRNMEFEPELRFGDEKVVVTWYELVARPHWTTVLIYPEDNVLRLWLLANPAEIGEDGADEILQILSTYCEEIVKELRT</sequence>
<keyword evidence="2" id="KW-0597">Phosphoprotein</keyword>
<dbReference type="Gene3D" id="1.10.1200.10">
    <property type="entry name" value="ACP-like"/>
    <property type="match status" value="5"/>
</dbReference>
<dbReference type="NCBIfam" id="TIGR01733">
    <property type="entry name" value="AA-adenyl-dom"/>
    <property type="match status" value="3"/>
</dbReference>
<dbReference type="Gene3D" id="3.30.559.30">
    <property type="entry name" value="Nonribosomal peptide synthetase, condensation domain"/>
    <property type="match status" value="5"/>
</dbReference>
<dbReference type="InterPro" id="IPR036736">
    <property type="entry name" value="ACP-like_sf"/>
</dbReference>
<evidence type="ECO:0000256" key="3">
    <source>
        <dbReference type="ARBA" id="ARBA00022598"/>
    </source>
</evidence>
<evidence type="ECO:0000259" key="5">
    <source>
        <dbReference type="PROSITE" id="PS50075"/>
    </source>
</evidence>
<dbReference type="Pfam" id="PF00501">
    <property type="entry name" value="AMP-binding"/>
    <property type="match status" value="5"/>
</dbReference>
<dbReference type="InterPro" id="IPR023213">
    <property type="entry name" value="CAT-like_dom_sf"/>
</dbReference>
<dbReference type="InterPro" id="IPR010071">
    <property type="entry name" value="AA_adenyl_dom"/>
</dbReference>
<dbReference type="OrthoDB" id="416786at2759"/>
<dbReference type="InterPro" id="IPR000873">
    <property type="entry name" value="AMP-dep_synth/lig_dom"/>
</dbReference>
<dbReference type="PANTHER" id="PTHR45527:SF1">
    <property type="entry name" value="FATTY ACID SYNTHASE"/>
    <property type="match status" value="1"/>
</dbReference>
<dbReference type="InterPro" id="IPR006162">
    <property type="entry name" value="Ppantetheine_attach_site"/>
</dbReference>
<dbReference type="GO" id="GO:0044550">
    <property type="term" value="P:secondary metabolite biosynthetic process"/>
    <property type="evidence" value="ECO:0007669"/>
    <property type="project" value="TreeGrafter"/>
</dbReference>
<keyword evidence="1" id="KW-0596">Phosphopantetheine</keyword>
<dbReference type="InterPro" id="IPR020845">
    <property type="entry name" value="AMP-binding_CS"/>
</dbReference>